<proteinExistence type="predicted"/>
<dbReference type="InterPro" id="IPR028994">
    <property type="entry name" value="Integrin_alpha_N"/>
</dbReference>
<keyword evidence="2" id="KW-1185">Reference proteome</keyword>
<dbReference type="OrthoDB" id="9816120at2"/>
<dbReference type="Gene3D" id="2.60.120.560">
    <property type="entry name" value="Exo-inulinase, domain 1"/>
    <property type="match status" value="1"/>
</dbReference>
<evidence type="ECO:0000313" key="2">
    <source>
        <dbReference type="Proteomes" id="UP000032740"/>
    </source>
</evidence>
<dbReference type="SUPFAM" id="SSF69318">
    <property type="entry name" value="Integrin alpha N-terminal domain"/>
    <property type="match status" value="1"/>
</dbReference>
<dbReference type="EMBL" id="FO681347">
    <property type="protein sequence ID" value="CCV63737.1"/>
    <property type="molecule type" value="Genomic_DNA"/>
</dbReference>
<dbReference type="STRING" id="1318466.BN85401600"/>
<protein>
    <submittedName>
        <fullName evidence="1">Uncharacterized protein</fullName>
    </submittedName>
</protein>
<dbReference type="AlphaFoldDB" id="U4KJV1"/>
<dbReference type="HOGENOM" id="CLU_407543_0_0_14"/>
<dbReference type="KEGG" id="apal:BN85401600"/>
<reference evidence="1 2" key="1">
    <citation type="journal article" date="2013" name="J. Mol. Microbiol. Biotechnol.">
        <title>Analysis of the Complete Genomes of Acholeplasma brassicae , A. palmae and A. laidlawii and Their Comparison to the Obligate Parasites from ' Candidatus Phytoplasma'.</title>
        <authorList>
            <person name="Kube M."/>
            <person name="Siewert C."/>
            <person name="Migdoll A.M."/>
            <person name="Duduk B."/>
            <person name="Holz S."/>
            <person name="Rabus R."/>
            <person name="Seemuller E."/>
            <person name="Mitrovic J."/>
            <person name="Muller I."/>
            <person name="Buttner C."/>
            <person name="Reinhardt R."/>
        </authorList>
    </citation>
    <scope>NUCLEOTIDE SEQUENCE [LARGE SCALE GENOMIC DNA]</scope>
    <source>
        <strain evidence="1 2">J233</strain>
    </source>
</reference>
<sequence>MKGKTMKKVYHETFEDFPLGEFPYDKAHSALGEYHHLMPEGYMGNFYDPINNHQWRSMEGSWLVVNYDGKNYMEQNRGYNVKGHFSDVTSMLVLNSDDFKNYILETKVMLYSKDYETGIAFDYIHNRKYMAVVIGTDYVELYKKDQVTRTSIKKVAYKVESLIDYKIRIVKNNKVIKVYLNEELILETLYEITLGKVALMSQNACRYSYLDILIDDQEESRITEFKTNETKNIESKQANYGKIEVIHKIDLKGMGSGRQMRTAIVDGKPIFVFAQHQKRMYRDSFAHISCISVFDFNGTLLWQEGKPINDMDNGPISCDLPFQISDINNDGKLELIYIRNFEIYIVELLTGKILKKHKTPYIKNIETIEPNYPYDYLNADGMRVADFTHKGYQGDLMVKDRYRNVFGLDENFNILFKYHHKNTGHFPYVYDFDEDGNDELFIGYDMTKNGEVIWSLPYNSDHTDEIIFEALDCESEKVFILASGNEGFNIVSKEGEILHSIPVGHAQRISLAKYVKELDGYQVCVTSFWGANGIIYTFDKDMNRLSEKEFIGNGNVITPINYDNDLQNLILMNTSPKYGGLYNGYLEKMVEFPDDGHPTLASEAFDIDGDGLDEILTWDMNSLWIYKTTIIKDKKHEYRRYPENAFSNYRGEYLIPKKK</sequence>
<organism evidence="1 2">
    <name type="scientific">Alteracholeplasma palmae (strain ATCC 49389 / J233)</name>
    <name type="common">Acholeplasma palmae</name>
    <dbReference type="NCBI Taxonomy" id="1318466"/>
    <lineage>
        <taxon>Bacteria</taxon>
        <taxon>Bacillati</taxon>
        <taxon>Mycoplasmatota</taxon>
        <taxon>Mollicutes</taxon>
        <taxon>Acholeplasmatales</taxon>
        <taxon>Acholeplasmataceae</taxon>
        <taxon>Acholeplasma</taxon>
    </lineage>
</organism>
<name>U4KJV1_ALTPJ</name>
<dbReference type="RefSeq" id="WP_026654793.1">
    <property type="nucleotide sequence ID" value="NC_022538.1"/>
</dbReference>
<gene>
    <name evidence="1" type="ORF">BN85401600</name>
</gene>
<dbReference type="Proteomes" id="UP000032740">
    <property type="component" value="Chromosome"/>
</dbReference>
<evidence type="ECO:0000313" key="1">
    <source>
        <dbReference type="EMBL" id="CCV63737.1"/>
    </source>
</evidence>
<accession>U4KJV1</accession>